<gene>
    <name evidence="1" type="ORF">EJ02DRAFT_72976</name>
</gene>
<proteinExistence type="predicted"/>
<keyword evidence="2" id="KW-1185">Reference proteome</keyword>
<protein>
    <submittedName>
        <fullName evidence="1">Uncharacterized protein</fullName>
    </submittedName>
</protein>
<dbReference type="EMBL" id="ML976013">
    <property type="protein sequence ID" value="KAF1944948.1"/>
    <property type="molecule type" value="Genomic_DNA"/>
</dbReference>
<name>A0A6A5SYJ8_9PLEO</name>
<sequence length="91" mass="10209">MAVMPTLGSESRKKKPNLSALAREFCLQYDRLKARSASVQSKQSRLGANQRFNASQEQLQSTMQYIFDLVHPSGTAPPIGKGLVTRWLVWT</sequence>
<dbReference type="Proteomes" id="UP000800038">
    <property type="component" value="Unassembled WGS sequence"/>
</dbReference>
<dbReference type="AlphaFoldDB" id="A0A6A5SYJ8"/>
<accession>A0A6A5SYJ8</accession>
<evidence type="ECO:0000313" key="2">
    <source>
        <dbReference type="Proteomes" id="UP000800038"/>
    </source>
</evidence>
<evidence type="ECO:0000313" key="1">
    <source>
        <dbReference type="EMBL" id="KAF1944948.1"/>
    </source>
</evidence>
<reference evidence="1" key="1">
    <citation type="journal article" date="2020" name="Stud. Mycol.">
        <title>101 Dothideomycetes genomes: a test case for predicting lifestyles and emergence of pathogens.</title>
        <authorList>
            <person name="Haridas S."/>
            <person name="Albert R."/>
            <person name="Binder M."/>
            <person name="Bloem J."/>
            <person name="Labutti K."/>
            <person name="Salamov A."/>
            <person name="Andreopoulos B."/>
            <person name="Baker S."/>
            <person name="Barry K."/>
            <person name="Bills G."/>
            <person name="Bluhm B."/>
            <person name="Cannon C."/>
            <person name="Castanera R."/>
            <person name="Culley D."/>
            <person name="Daum C."/>
            <person name="Ezra D."/>
            <person name="Gonzalez J."/>
            <person name="Henrissat B."/>
            <person name="Kuo A."/>
            <person name="Liang C."/>
            <person name="Lipzen A."/>
            <person name="Lutzoni F."/>
            <person name="Magnuson J."/>
            <person name="Mondo S."/>
            <person name="Nolan M."/>
            <person name="Ohm R."/>
            <person name="Pangilinan J."/>
            <person name="Park H.-J."/>
            <person name="Ramirez L."/>
            <person name="Alfaro M."/>
            <person name="Sun H."/>
            <person name="Tritt A."/>
            <person name="Yoshinaga Y."/>
            <person name="Zwiers L.-H."/>
            <person name="Turgeon B."/>
            <person name="Goodwin S."/>
            <person name="Spatafora J."/>
            <person name="Crous P."/>
            <person name="Grigoriev I."/>
        </authorList>
    </citation>
    <scope>NUCLEOTIDE SEQUENCE</scope>
    <source>
        <strain evidence="1">CBS 161.51</strain>
    </source>
</reference>
<dbReference type="OrthoDB" id="3794134at2759"/>
<organism evidence="1 2">
    <name type="scientific">Clathrospora elynae</name>
    <dbReference type="NCBI Taxonomy" id="706981"/>
    <lineage>
        <taxon>Eukaryota</taxon>
        <taxon>Fungi</taxon>
        <taxon>Dikarya</taxon>
        <taxon>Ascomycota</taxon>
        <taxon>Pezizomycotina</taxon>
        <taxon>Dothideomycetes</taxon>
        <taxon>Pleosporomycetidae</taxon>
        <taxon>Pleosporales</taxon>
        <taxon>Diademaceae</taxon>
        <taxon>Clathrospora</taxon>
    </lineage>
</organism>